<evidence type="ECO:0000256" key="10">
    <source>
        <dbReference type="SAM" id="Phobius"/>
    </source>
</evidence>
<evidence type="ECO:0000256" key="1">
    <source>
        <dbReference type="ARBA" id="ARBA00004435"/>
    </source>
</evidence>
<organism evidence="11 12">
    <name type="scientific">Myripristis murdjan</name>
    <name type="common">pinecone soldierfish</name>
    <dbReference type="NCBI Taxonomy" id="586833"/>
    <lineage>
        <taxon>Eukaryota</taxon>
        <taxon>Metazoa</taxon>
        <taxon>Chordata</taxon>
        <taxon>Craniata</taxon>
        <taxon>Vertebrata</taxon>
        <taxon>Euteleostomi</taxon>
        <taxon>Actinopterygii</taxon>
        <taxon>Neopterygii</taxon>
        <taxon>Teleostei</taxon>
        <taxon>Neoteleostei</taxon>
        <taxon>Acanthomorphata</taxon>
        <taxon>Holocentriformes</taxon>
        <taxon>Holocentridae</taxon>
        <taxon>Myripristis</taxon>
    </lineage>
</organism>
<reference evidence="11" key="2">
    <citation type="submission" date="2025-08" db="UniProtKB">
        <authorList>
            <consortium name="Ensembl"/>
        </authorList>
    </citation>
    <scope>IDENTIFICATION</scope>
</reference>
<dbReference type="Proteomes" id="UP000472263">
    <property type="component" value="Chromosome 4"/>
</dbReference>
<evidence type="ECO:0000256" key="6">
    <source>
        <dbReference type="ARBA" id="ARBA00022692"/>
    </source>
</evidence>
<evidence type="ECO:0000256" key="7">
    <source>
        <dbReference type="ARBA" id="ARBA00022949"/>
    </source>
</evidence>
<comment type="subcellular location">
    <subcellularLocation>
        <location evidence="1">Cell junction</location>
        <location evidence="1">Tight junction</location>
    </subcellularLocation>
    <subcellularLocation>
        <location evidence="2">Cell membrane</location>
        <topology evidence="2">Multi-pass membrane protein</topology>
    </subcellularLocation>
</comment>
<dbReference type="GO" id="GO:0005886">
    <property type="term" value="C:plasma membrane"/>
    <property type="evidence" value="ECO:0007669"/>
    <property type="project" value="UniProtKB-SubCell"/>
</dbReference>
<dbReference type="FunCoup" id="A0A667XXT2">
    <property type="interactions" value="882"/>
</dbReference>
<protein>
    <recommendedName>
        <fullName evidence="13">Claudin 34</fullName>
    </recommendedName>
</protein>
<dbReference type="PRINTS" id="PR01077">
    <property type="entry name" value="CLAUDIN"/>
</dbReference>
<dbReference type="InterPro" id="IPR004031">
    <property type="entry name" value="PMP22/EMP/MP20/Claudin"/>
</dbReference>
<dbReference type="AlphaFoldDB" id="A0A667XXT2"/>
<feature type="transmembrane region" description="Helical" evidence="10">
    <location>
        <begin position="35"/>
        <end position="56"/>
    </location>
</feature>
<dbReference type="Pfam" id="PF13903">
    <property type="entry name" value="Claudin_2"/>
    <property type="match status" value="1"/>
</dbReference>
<proteinExistence type="inferred from homology"/>
<dbReference type="GO" id="GO:0005198">
    <property type="term" value="F:structural molecule activity"/>
    <property type="evidence" value="ECO:0007669"/>
    <property type="project" value="InterPro"/>
</dbReference>
<keyword evidence="4" id="KW-0796">Tight junction</keyword>
<feature type="transmembrane region" description="Helical" evidence="10">
    <location>
        <begin position="88"/>
        <end position="112"/>
    </location>
</feature>
<accession>A0A667XXT2</accession>
<keyword evidence="7" id="KW-0965">Cell junction</keyword>
<reference evidence="11" key="1">
    <citation type="submission" date="2019-06" db="EMBL/GenBank/DDBJ databases">
        <authorList>
            <consortium name="Wellcome Sanger Institute Data Sharing"/>
        </authorList>
    </citation>
    <scope>NUCLEOTIDE SEQUENCE [LARGE SCALE GENOMIC DNA]</scope>
</reference>
<feature type="transmembrane region" description="Helical" evidence="10">
    <location>
        <begin position="6"/>
        <end position="28"/>
    </location>
</feature>
<keyword evidence="8 10" id="KW-1133">Transmembrane helix</keyword>
<dbReference type="GO" id="GO:0005923">
    <property type="term" value="C:bicellular tight junction"/>
    <property type="evidence" value="ECO:0007669"/>
    <property type="project" value="UniProtKB-SubCell"/>
</dbReference>
<name>A0A667XXT2_9TELE</name>
<evidence type="ECO:0000313" key="11">
    <source>
        <dbReference type="Ensembl" id="ENSMMDP00005019078.1"/>
    </source>
</evidence>
<dbReference type="Ensembl" id="ENSMMDT00005019533.1">
    <property type="protein sequence ID" value="ENSMMDP00005019078.1"/>
    <property type="gene ID" value="ENSMMDG00005009501.1"/>
</dbReference>
<dbReference type="InParanoid" id="A0A667XXT2"/>
<dbReference type="GeneTree" id="ENSGT00390000005717"/>
<evidence type="ECO:0000256" key="3">
    <source>
        <dbReference type="ARBA" id="ARBA00008295"/>
    </source>
</evidence>
<dbReference type="InterPro" id="IPR006187">
    <property type="entry name" value="Claudin"/>
</dbReference>
<keyword evidence="12" id="KW-1185">Reference proteome</keyword>
<keyword evidence="9 10" id="KW-0472">Membrane</keyword>
<sequence length="221" mass="23990">MLPLSVTHWQFLGLVGGVVAWILTMVTAGLNDWRLWYVSDTSVITSGLAWVGIWRACFYSHTLDQMEFCHTISIGDGFVPVEISVAQVLMVVAMICGLAGSISAALAMRMAYFSVESRDHIRELFLAAGSLYVLTGLSSLVPLLWNMSSVLSNSSIDFPADFFLPAAPTSQQIGAAIGVGIFASVMIIIVGLLFLSSCHTPRGSVCCTQILRHHFIIFLLD</sequence>
<evidence type="ECO:0000256" key="5">
    <source>
        <dbReference type="ARBA" id="ARBA00022475"/>
    </source>
</evidence>
<comment type="similarity">
    <text evidence="3">Belongs to the claudin family.</text>
</comment>
<evidence type="ECO:0008006" key="13">
    <source>
        <dbReference type="Google" id="ProtNLM"/>
    </source>
</evidence>
<evidence type="ECO:0000256" key="4">
    <source>
        <dbReference type="ARBA" id="ARBA00022427"/>
    </source>
</evidence>
<evidence type="ECO:0000313" key="12">
    <source>
        <dbReference type="Proteomes" id="UP000472263"/>
    </source>
</evidence>
<reference evidence="11" key="3">
    <citation type="submission" date="2025-09" db="UniProtKB">
        <authorList>
            <consortium name="Ensembl"/>
        </authorList>
    </citation>
    <scope>IDENTIFICATION</scope>
</reference>
<feature type="transmembrane region" description="Helical" evidence="10">
    <location>
        <begin position="124"/>
        <end position="145"/>
    </location>
</feature>
<dbReference type="Gene3D" id="1.20.140.150">
    <property type="match status" value="1"/>
</dbReference>
<evidence type="ECO:0000256" key="8">
    <source>
        <dbReference type="ARBA" id="ARBA00022989"/>
    </source>
</evidence>
<feature type="transmembrane region" description="Helical" evidence="10">
    <location>
        <begin position="173"/>
        <end position="195"/>
    </location>
</feature>
<keyword evidence="6 10" id="KW-0812">Transmembrane</keyword>
<dbReference type="PANTHER" id="PTHR12002">
    <property type="entry name" value="CLAUDIN"/>
    <property type="match status" value="1"/>
</dbReference>
<keyword evidence="5" id="KW-1003">Cell membrane</keyword>
<evidence type="ECO:0000256" key="2">
    <source>
        <dbReference type="ARBA" id="ARBA00004651"/>
    </source>
</evidence>
<evidence type="ECO:0000256" key="9">
    <source>
        <dbReference type="ARBA" id="ARBA00023136"/>
    </source>
</evidence>